<accession>A0AAV7F2I5</accession>
<organism evidence="1 2">
    <name type="scientific">Aristolochia fimbriata</name>
    <name type="common">White veined hardy Dutchman's pipe vine</name>
    <dbReference type="NCBI Taxonomy" id="158543"/>
    <lineage>
        <taxon>Eukaryota</taxon>
        <taxon>Viridiplantae</taxon>
        <taxon>Streptophyta</taxon>
        <taxon>Embryophyta</taxon>
        <taxon>Tracheophyta</taxon>
        <taxon>Spermatophyta</taxon>
        <taxon>Magnoliopsida</taxon>
        <taxon>Magnoliidae</taxon>
        <taxon>Piperales</taxon>
        <taxon>Aristolochiaceae</taxon>
        <taxon>Aristolochia</taxon>
    </lineage>
</organism>
<reference evidence="1 2" key="1">
    <citation type="submission" date="2021-07" db="EMBL/GenBank/DDBJ databases">
        <title>The Aristolochia fimbriata genome: insights into angiosperm evolution, floral development and chemical biosynthesis.</title>
        <authorList>
            <person name="Jiao Y."/>
        </authorList>
    </citation>
    <scope>NUCLEOTIDE SEQUENCE [LARGE SCALE GENOMIC DNA]</scope>
    <source>
        <strain evidence="1">IBCAS-2021</strain>
        <tissue evidence="1">Leaf</tissue>
    </source>
</reference>
<gene>
    <name evidence="1" type="ORF">H6P81_007800</name>
</gene>
<dbReference type="Proteomes" id="UP000825729">
    <property type="component" value="Unassembled WGS sequence"/>
</dbReference>
<sequence>MRDLNLLGILSEASISLLKLSHYLENIGQKEGCHGWAYSRFNPTAQVFNFFLKHAEEMSDVEECGCGLYK</sequence>
<keyword evidence="2" id="KW-1185">Reference proteome</keyword>
<proteinExistence type="predicted"/>
<comment type="caution">
    <text evidence="1">The sequence shown here is derived from an EMBL/GenBank/DDBJ whole genome shotgun (WGS) entry which is preliminary data.</text>
</comment>
<dbReference type="EMBL" id="JAINDJ010000003">
    <property type="protein sequence ID" value="KAG9454896.1"/>
    <property type="molecule type" value="Genomic_DNA"/>
</dbReference>
<protein>
    <submittedName>
        <fullName evidence="1">Uncharacterized protein</fullName>
    </submittedName>
</protein>
<evidence type="ECO:0000313" key="1">
    <source>
        <dbReference type="EMBL" id="KAG9454896.1"/>
    </source>
</evidence>
<name>A0AAV7F2I5_ARIFI</name>
<dbReference type="AlphaFoldDB" id="A0AAV7F2I5"/>
<evidence type="ECO:0000313" key="2">
    <source>
        <dbReference type="Proteomes" id="UP000825729"/>
    </source>
</evidence>